<evidence type="ECO:0000256" key="6">
    <source>
        <dbReference type="ARBA" id="ARBA00023316"/>
    </source>
</evidence>
<evidence type="ECO:0000313" key="8">
    <source>
        <dbReference type="EMBL" id="MCQ4635900.1"/>
    </source>
</evidence>
<dbReference type="PANTHER" id="PTHR30518">
    <property type="entry name" value="ENDOLYTIC MUREIN TRANSGLYCOSYLASE"/>
    <property type="match status" value="1"/>
</dbReference>
<comment type="subcellular location">
    <subcellularLocation>
        <location evidence="7">Cell membrane</location>
        <topology evidence="7">Single-pass membrane protein</topology>
    </subcellularLocation>
</comment>
<evidence type="ECO:0000256" key="4">
    <source>
        <dbReference type="ARBA" id="ARBA00023136"/>
    </source>
</evidence>
<organism evidence="8 9">
    <name type="scientific">Anaerovorax odorimutans</name>
    <dbReference type="NCBI Taxonomy" id="109327"/>
    <lineage>
        <taxon>Bacteria</taxon>
        <taxon>Bacillati</taxon>
        <taxon>Bacillota</taxon>
        <taxon>Clostridia</taxon>
        <taxon>Peptostreptococcales</taxon>
        <taxon>Anaerovoracaceae</taxon>
        <taxon>Anaerovorax</taxon>
    </lineage>
</organism>
<dbReference type="CDD" id="cd08010">
    <property type="entry name" value="MltG_like"/>
    <property type="match status" value="1"/>
</dbReference>
<dbReference type="HAMAP" id="MF_02065">
    <property type="entry name" value="MltG"/>
    <property type="match status" value="1"/>
</dbReference>
<sequence>MKRAYKDTRGKSGIKLVIILAVIVLVLAGGLFFYVHGISATDPGNKDKVSITIEPGTGTLQILNQLDEAGLVQNKLCGKIYVKLSSPDSIQANTYVLSKDMTLTEIFSAMNSGDPAYTSQSKFTIIEGATIPQAAEAISKESGLAEKDILDKWSDKTYLKALIKKYWFLADDILNKDLKYPLEGYLYPETYFLSEKDPDIEKITETMLNKMGKELTPIKEDIKSKLNMSVHQFLSFASVVERESLFEADRPKIAGVFKNRLDKNMALQSDITVLYALDRTGVKVSIKETQVDSKYNTYKNKGLPVGPICAVPRSTMDDCLNYEPSDYLFFFATKDGKVLYSKTYAEHQKIVKENKWY</sequence>
<keyword evidence="6 7" id="KW-0961">Cell wall biogenesis/degradation</keyword>
<dbReference type="EC" id="4.2.2.29" evidence="7"/>
<keyword evidence="4 7" id="KW-0472">Membrane</keyword>
<keyword evidence="5 7" id="KW-0456">Lyase</keyword>
<dbReference type="InterPro" id="IPR003770">
    <property type="entry name" value="MLTG-like"/>
</dbReference>
<dbReference type="Pfam" id="PF02618">
    <property type="entry name" value="YceG"/>
    <property type="match status" value="1"/>
</dbReference>
<dbReference type="Gene3D" id="3.30.1490.480">
    <property type="entry name" value="Endolytic murein transglycosylase"/>
    <property type="match status" value="1"/>
</dbReference>
<feature type="site" description="Important for catalytic activity" evidence="7">
    <location>
        <position position="243"/>
    </location>
</feature>
<keyword evidence="3 7" id="KW-1133">Transmembrane helix</keyword>
<comment type="function">
    <text evidence="7">Functions as a peptidoglycan terminase that cleaves nascent peptidoglycan strands endolytically to terminate their elongation.</text>
</comment>
<name>A0ABT1RL34_9FIRM</name>
<comment type="caution">
    <text evidence="8">The sequence shown here is derived from an EMBL/GenBank/DDBJ whole genome shotgun (WGS) entry which is preliminary data.</text>
</comment>
<evidence type="ECO:0000256" key="2">
    <source>
        <dbReference type="ARBA" id="ARBA00022692"/>
    </source>
</evidence>
<keyword evidence="1 7" id="KW-1003">Cell membrane</keyword>
<proteinExistence type="inferred from homology"/>
<keyword evidence="2 7" id="KW-0812">Transmembrane</keyword>
<dbReference type="EMBL" id="JANFXK010000003">
    <property type="protein sequence ID" value="MCQ4635900.1"/>
    <property type="molecule type" value="Genomic_DNA"/>
</dbReference>
<gene>
    <name evidence="7 8" type="primary">mltG</name>
    <name evidence="8" type="ORF">NE619_04095</name>
</gene>
<protein>
    <recommendedName>
        <fullName evidence="7">Endolytic murein transglycosylase</fullName>
        <ecNumber evidence="7">4.2.2.29</ecNumber>
    </recommendedName>
    <alternativeName>
        <fullName evidence="7">Peptidoglycan lytic transglycosylase</fullName>
    </alternativeName>
    <alternativeName>
        <fullName evidence="7">Peptidoglycan polymerization terminase</fullName>
    </alternativeName>
</protein>
<evidence type="ECO:0000256" key="1">
    <source>
        <dbReference type="ARBA" id="ARBA00022475"/>
    </source>
</evidence>
<dbReference type="NCBIfam" id="TIGR00247">
    <property type="entry name" value="endolytic transglycosylase MltG"/>
    <property type="match status" value="1"/>
</dbReference>
<dbReference type="PANTHER" id="PTHR30518:SF2">
    <property type="entry name" value="ENDOLYTIC MUREIN TRANSGLYCOSYLASE"/>
    <property type="match status" value="1"/>
</dbReference>
<feature type="transmembrane region" description="Helical" evidence="7">
    <location>
        <begin position="12"/>
        <end position="35"/>
    </location>
</feature>
<evidence type="ECO:0000256" key="5">
    <source>
        <dbReference type="ARBA" id="ARBA00023239"/>
    </source>
</evidence>
<accession>A0ABT1RL34</accession>
<comment type="catalytic activity">
    <reaction evidence="7">
        <text>a peptidoglycan chain = a peptidoglycan chain with N-acetyl-1,6-anhydromuramyl-[peptide] at the reducing end + a peptidoglycan chain with N-acetylglucosamine at the non-reducing end.</text>
        <dbReference type="EC" id="4.2.2.29"/>
    </reaction>
</comment>
<reference evidence="8 9" key="1">
    <citation type="submission" date="2022-06" db="EMBL/GenBank/DDBJ databases">
        <title>Isolation of gut microbiota from human fecal samples.</title>
        <authorList>
            <person name="Pamer E.G."/>
            <person name="Barat B."/>
            <person name="Waligurski E."/>
            <person name="Medina S."/>
            <person name="Paddock L."/>
            <person name="Mostad J."/>
        </authorList>
    </citation>
    <scope>NUCLEOTIDE SEQUENCE [LARGE SCALE GENOMIC DNA]</scope>
    <source>
        <strain evidence="8 9">SL.3.17</strain>
    </source>
</reference>
<dbReference type="RefSeq" id="WP_256131086.1">
    <property type="nucleotide sequence ID" value="NZ_JANFXK010000003.1"/>
</dbReference>
<evidence type="ECO:0000313" key="9">
    <source>
        <dbReference type="Proteomes" id="UP001524502"/>
    </source>
</evidence>
<keyword evidence="9" id="KW-1185">Reference proteome</keyword>
<comment type="similarity">
    <text evidence="7">Belongs to the transglycosylase MltG family.</text>
</comment>
<evidence type="ECO:0000256" key="7">
    <source>
        <dbReference type="HAMAP-Rule" id="MF_02065"/>
    </source>
</evidence>
<evidence type="ECO:0000256" key="3">
    <source>
        <dbReference type="ARBA" id="ARBA00022989"/>
    </source>
</evidence>
<dbReference type="Proteomes" id="UP001524502">
    <property type="component" value="Unassembled WGS sequence"/>
</dbReference>